<proteinExistence type="evidence at transcript level"/>
<reference evidence="4" key="1">
    <citation type="submission" date="2012-12" db="EMBL/GenBank/DDBJ databases">
        <title>Molecular cloning and expression of purple acid phosphatase in Haliotis diversicolor.</title>
        <authorList>
            <person name="Huang Y."/>
            <person name="Zou Z."/>
            <person name="Zhang Z."/>
            <person name="Wang Y."/>
        </authorList>
    </citation>
    <scope>NUCLEOTIDE SEQUENCE</scope>
</reference>
<dbReference type="EMBL" id="KC337074">
    <property type="protein sequence ID" value="AGH33731.1"/>
    <property type="molecule type" value="mRNA"/>
</dbReference>
<dbReference type="SUPFAM" id="SSF56300">
    <property type="entry name" value="Metallo-dependent phosphatases"/>
    <property type="match status" value="1"/>
</dbReference>
<dbReference type="InterPro" id="IPR041792">
    <property type="entry name" value="MPP_PAP"/>
</dbReference>
<evidence type="ECO:0000259" key="2">
    <source>
        <dbReference type="Pfam" id="PF00149"/>
    </source>
</evidence>
<dbReference type="InterPro" id="IPR025733">
    <property type="entry name" value="PAPs_C"/>
</dbReference>
<dbReference type="GO" id="GO:0016787">
    <property type="term" value="F:hydrolase activity"/>
    <property type="evidence" value="ECO:0007669"/>
    <property type="project" value="InterPro"/>
</dbReference>
<evidence type="ECO:0000256" key="1">
    <source>
        <dbReference type="ARBA" id="ARBA00023180"/>
    </source>
</evidence>
<protein>
    <submittedName>
        <fullName evidence="4">Purple acid phosphatase</fullName>
    </submittedName>
</protein>
<dbReference type="Gene3D" id="3.60.21.10">
    <property type="match status" value="1"/>
</dbReference>
<accession>M4R4H4</accession>
<dbReference type="InterPro" id="IPR029052">
    <property type="entry name" value="Metallo-depent_PP-like"/>
</dbReference>
<dbReference type="Pfam" id="PF14008">
    <property type="entry name" value="Metallophos_C"/>
    <property type="match status" value="1"/>
</dbReference>
<sequence length="322" mass="36854">MQGGSDWSPRLAVFGDLGNENPRALPYLQEEAEAGHFDAILHVGDFAYDFDTDNARLGDEFMRQIEPVAAMVPYMVCVGNHEHAYNFSNYRNRFTMPGGDGEGMYFSWNIGPAHIVSFSTEVYYYGVSTESIRAQYEWLQKDLQEANLPANRAARPWIIVMGHKPMYCSNRDTERLCNNPDNPIRNGNKYYPASLEELFYKYGVDVEFYAHEHSYERLWPVYKTKICNGSSDKPYVNPRAPVHIVTGSAGDREGQTKFSHTVLPWTAFHTDDYGYTRVTVQNETHLYMEEMSVDKKGAVIDKVWIVRDSHSAEQFNCQAVST</sequence>
<dbReference type="Pfam" id="PF00149">
    <property type="entry name" value="Metallophos"/>
    <property type="match status" value="1"/>
</dbReference>
<organism evidence="4">
    <name type="scientific">Haliotis diversicolor</name>
    <name type="common">Abalone</name>
    <name type="synonym">Sulculus diversicolor</name>
    <dbReference type="NCBI Taxonomy" id="36095"/>
    <lineage>
        <taxon>Eukaryota</taxon>
        <taxon>Metazoa</taxon>
        <taxon>Spiralia</taxon>
        <taxon>Lophotrochozoa</taxon>
        <taxon>Mollusca</taxon>
        <taxon>Gastropoda</taxon>
        <taxon>Vetigastropoda</taxon>
        <taxon>Lepetellida</taxon>
        <taxon>Haliotoidea</taxon>
        <taxon>Haliotidae</taxon>
        <taxon>Haliotis</taxon>
    </lineage>
</organism>
<dbReference type="PANTHER" id="PTHR45867">
    <property type="entry name" value="PURPLE ACID PHOSPHATASE"/>
    <property type="match status" value="1"/>
</dbReference>
<dbReference type="CDD" id="cd00839">
    <property type="entry name" value="MPP_PAPs"/>
    <property type="match status" value="1"/>
</dbReference>
<feature type="domain" description="Calcineurin-like phosphoesterase" evidence="2">
    <location>
        <begin position="10"/>
        <end position="215"/>
    </location>
</feature>
<keyword evidence="1" id="KW-0325">Glycoprotein</keyword>
<name>M4R4H4_HALDV</name>
<dbReference type="PANTHER" id="PTHR45867:SF3">
    <property type="entry name" value="ACID PHOSPHATASE TYPE 7"/>
    <property type="match status" value="1"/>
</dbReference>
<evidence type="ECO:0000259" key="3">
    <source>
        <dbReference type="Pfam" id="PF14008"/>
    </source>
</evidence>
<dbReference type="InterPro" id="IPR004843">
    <property type="entry name" value="Calcineurin-like_PHP"/>
</dbReference>
<evidence type="ECO:0000313" key="4">
    <source>
        <dbReference type="EMBL" id="AGH33731.1"/>
    </source>
</evidence>
<feature type="domain" description="Purple acid phosphatase C-terminal" evidence="3">
    <location>
        <begin position="240"/>
        <end position="301"/>
    </location>
</feature>
<dbReference type="AlphaFoldDB" id="M4R4H4"/>